<keyword evidence="4 10" id="KW-0853">WD repeat</keyword>
<dbReference type="GO" id="GO:0051015">
    <property type="term" value="F:actin filament binding"/>
    <property type="evidence" value="ECO:0007669"/>
    <property type="project" value="TreeGrafter"/>
</dbReference>
<dbReference type="Proteomes" id="UP000013827">
    <property type="component" value="Unassembled WGS sequence"/>
</dbReference>
<dbReference type="eggNOG" id="KOG1523">
    <property type="taxonomic scope" value="Eukaryota"/>
</dbReference>
<dbReference type="PROSITE" id="PS50082">
    <property type="entry name" value="WD_REPEATS_2"/>
    <property type="match status" value="2"/>
</dbReference>
<evidence type="ECO:0000256" key="2">
    <source>
        <dbReference type="ARBA" id="ARBA00006260"/>
    </source>
</evidence>
<keyword evidence="12" id="KW-1185">Reference proteome</keyword>
<keyword evidence="5" id="KW-0677">Repeat</keyword>
<feature type="repeat" description="WD" evidence="10">
    <location>
        <begin position="53"/>
        <end position="84"/>
    </location>
</feature>
<dbReference type="HOGENOM" id="CLU_034396_0_0_1"/>
<reference evidence="11" key="2">
    <citation type="submission" date="2024-10" db="UniProtKB">
        <authorList>
            <consortium name="EnsemblProtists"/>
        </authorList>
    </citation>
    <scope>IDENTIFICATION</scope>
</reference>
<evidence type="ECO:0000256" key="10">
    <source>
        <dbReference type="PROSITE-ProRule" id="PRU00221"/>
    </source>
</evidence>
<name>A0A0D3J9C6_EMIH1</name>
<dbReference type="GO" id="GO:0034314">
    <property type="term" value="P:Arp2/3 complex-mediated actin nucleation"/>
    <property type="evidence" value="ECO:0007669"/>
    <property type="project" value="InterPro"/>
</dbReference>
<evidence type="ECO:0000256" key="1">
    <source>
        <dbReference type="ARBA" id="ARBA00004245"/>
    </source>
</evidence>
<evidence type="ECO:0000256" key="6">
    <source>
        <dbReference type="ARBA" id="ARBA00023203"/>
    </source>
</evidence>
<dbReference type="SMART" id="SM00320">
    <property type="entry name" value="WD40"/>
    <property type="match status" value="4"/>
</dbReference>
<dbReference type="EnsemblProtists" id="EOD20111">
    <property type="protein sequence ID" value="EOD20111"/>
    <property type="gene ID" value="EMIHUDRAFT_435978"/>
</dbReference>
<evidence type="ECO:0000256" key="4">
    <source>
        <dbReference type="ARBA" id="ARBA00022574"/>
    </source>
</evidence>
<evidence type="ECO:0000256" key="9">
    <source>
        <dbReference type="ARBA" id="ARBA00041789"/>
    </source>
</evidence>
<dbReference type="RefSeq" id="XP_005772540.1">
    <property type="nucleotide sequence ID" value="XM_005772483.1"/>
</dbReference>
<dbReference type="AlphaFoldDB" id="A0A0D3J9C6"/>
<accession>A0A0D3J9C6</accession>
<dbReference type="PaxDb" id="2903-EOD20111"/>
<keyword evidence="3" id="KW-0963">Cytoplasm</keyword>
<dbReference type="InterPro" id="IPR017383">
    <property type="entry name" value="ARPC1"/>
</dbReference>
<dbReference type="Gene3D" id="2.130.10.10">
    <property type="entry name" value="YVTN repeat-like/Quinoprotein amine dehydrogenase"/>
    <property type="match status" value="1"/>
</dbReference>
<dbReference type="GO" id="GO:0005885">
    <property type="term" value="C:Arp2/3 protein complex"/>
    <property type="evidence" value="ECO:0007669"/>
    <property type="project" value="InterPro"/>
</dbReference>
<reference evidence="12" key="1">
    <citation type="journal article" date="2013" name="Nature">
        <title>Pan genome of the phytoplankton Emiliania underpins its global distribution.</title>
        <authorList>
            <person name="Read B.A."/>
            <person name="Kegel J."/>
            <person name="Klute M.J."/>
            <person name="Kuo A."/>
            <person name="Lefebvre S.C."/>
            <person name="Maumus F."/>
            <person name="Mayer C."/>
            <person name="Miller J."/>
            <person name="Monier A."/>
            <person name="Salamov A."/>
            <person name="Young J."/>
            <person name="Aguilar M."/>
            <person name="Claverie J.M."/>
            <person name="Frickenhaus S."/>
            <person name="Gonzalez K."/>
            <person name="Herman E.K."/>
            <person name="Lin Y.C."/>
            <person name="Napier J."/>
            <person name="Ogata H."/>
            <person name="Sarno A.F."/>
            <person name="Shmutz J."/>
            <person name="Schroeder D."/>
            <person name="de Vargas C."/>
            <person name="Verret F."/>
            <person name="von Dassow P."/>
            <person name="Valentin K."/>
            <person name="Van de Peer Y."/>
            <person name="Wheeler G."/>
            <person name="Dacks J.B."/>
            <person name="Delwiche C.F."/>
            <person name="Dyhrman S.T."/>
            <person name="Glockner G."/>
            <person name="John U."/>
            <person name="Richards T."/>
            <person name="Worden A.Z."/>
            <person name="Zhang X."/>
            <person name="Grigoriev I.V."/>
            <person name="Allen A.E."/>
            <person name="Bidle K."/>
            <person name="Borodovsky M."/>
            <person name="Bowler C."/>
            <person name="Brownlee C."/>
            <person name="Cock J.M."/>
            <person name="Elias M."/>
            <person name="Gladyshev V.N."/>
            <person name="Groth M."/>
            <person name="Guda C."/>
            <person name="Hadaegh A."/>
            <person name="Iglesias-Rodriguez M.D."/>
            <person name="Jenkins J."/>
            <person name="Jones B.M."/>
            <person name="Lawson T."/>
            <person name="Leese F."/>
            <person name="Lindquist E."/>
            <person name="Lobanov A."/>
            <person name="Lomsadze A."/>
            <person name="Malik S.B."/>
            <person name="Marsh M.E."/>
            <person name="Mackinder L."/>
            <person name="Mock T."/>
            <person name="Mueller-Roeber B."/>
            <person name="Pagarete A."/>
            <person name="Parker M."/>
            <person name="Probert I."/>
            <person name="Quesneville H."/>
            <person name="Raines C."/>
            <person name="Rensing S.A."/>
            <person name="Riano-Pachon D.M."/>
            <person name="Richier S."/>
            <person name="Rokitta S."/>
            <person name="Shiraiwa Y."/>
            <person name="Soanes D.M."/>
            <person name="van der Giezen M."/>
            <person name="Wahlund T.M."/>
            <person name="Williams B."/>
            <person name="Wilson W."/>
            <person name="Wolfe G."/>
            <person name="Wurch L.L."/>
        </authorList>
    </citation>
    <scope>NUCLEOTIDE SEQUENCE</scope>
</reference>
<organism evidence="11 12">
    <name type="scientific">Emiliania huxleyi (strain CCMP1516)</name>
    <dbReference type="NCBI Taxonomy" id="280463"/>
    <lineage>
        <taxon>Eukaryota</taxon>
        <taxon>Haptista</taxon>
        <taxon>Haptophyta</taxon>
        <taxon>Prymnesiophyceae</taxon>
        <taxon>Isochrysidales</taxon>
        <taxon>Noelaerhabdaceae</taxon>
        <taxon>Emiliania</taxon>
    </lineage>
</organism>
<evidence type="ECO:0000256" key="8">
    <source>
        <dbReference type="ARBA" id="ARBA00041244"/>
    </source>
</evidence>
<evidence type="ECO:0000256" key="7">
    <source>
        <dbReference type="ARBA" id="ARBA00023212"/>
    </source>
</evidence>
<dbReference type="GeneID" id="17265537"/>
<evidence type="ECO:0000313" key="12">
    <source>
        <dbReference type="Proteomes" id="UP000013827"/>
    </source>
</evidence>
<proteinExistence type="inferred from homology"/>
<keyword evidence="6" id="KW-0009">Actin-binding</keyword>
<protein>
    <recommendedName>
        <fullName evidence="8">Arp2/3 complex 41 kDa subunit</fullName>
    </recommendedName>
    <alternativeName>
        <fullName evidence="9">p41-ARC</fullName>
    </alternativeName>
</protein>
<dbReference type="PANTHER" id="PTHR10709:SF2">
    <property type="entry name" value="ACTIN-RELATED PROTEIN 2_3 COMPLEX SUBUNIT"/>
    <property type="match status" value="1"/>
</dbReference>
<dbReference type="InterPro" id="IPR001680">
    <property type="entry name" value="WD40_rpt"/>
</dbReference>
<dbReference type="SUPFAM" id="SSF50978">
    <property type="entry name" value="WD40 repeat-like"/>
    <property type="match status" value="1"/>
</dbReference>
<sequence>MVFEARVESAITIHAWNADRTLLAVCPNDNTIAILKVPTAEPLDGPWERVATLSEHDALVTGIAWAPTSNKIVTVSQDRNAYVWTQVGGEWKPSLVILRIAAAATSVQWSPGEEKFAVGSGAKVVPVCYYEAANDFWVSKMIKDHSSTVGAVAWHPTAPILATASFDCRCRVFSAHLRNIDGKEATTPWGAAAKFGTLLYTYEAYGWVLDVAFSAAGDALALTAQNSTVAVVDMAAAAAGSEGAAQTIRLSELPLTKLLFLPDGQLVGAGHCYSPLLIGRAEGAPWAVIGKLSTSAGRTKKSSSKVDSARRMFQAAASTGTLDSGAATLDSLHQFAVCGLQRFGGRVVQSDAVFTSSALDGKIVGWSAREIAAAAQ</sequence>
<dbReference type="Pfam" id="PF00400">
    <property type="entry name" value="WD40"/>
    <property type="match status" value="2"/>
</dbReference>
<dbReference type="KEGG" id="ehx:EMIHUDRAFT_435978"/>
<comment type="subcellular location">
    <subcellularLocation>
        <location evidence="1">Cytoplasm</location>
        <location evidence="1">Cytoskeleton</location>
    </subcellularLocation>
</comment>
<keyword evidence="7" id="KW-0206">Cytoskeleton</keyword>
<dbReference type="InterPro" id="IPR036322">
    <property type="entry name" value="WD40_repeat_dom_sf"/>
</dbReference>
<dbReference type="InterPro" id="IPR015943">
    <property type="entry name" value="WD40/YVTN_repeat-like_dom_sf"/>
</dbReference>
<feature type="repeat" description="WD" evidence="10">
    <location>
        <begin position="142"/>
        <end position="174"/>
    </location>
</feature>
<dbReference type="PROSITE" id="PS50294">
    <property type="entry name" value="WD_REPEATS_REGION"/>
    <property type="match status" value="1"/>
</dbReference>
<evidence type="ECO:0000256" key="5">
    <source>
        <dbReference type="ARBA" id="ARBA00022737"/>
    </source>
</evidence>
<dbReference type="PANTHER" id="PTHR10709">
    <property type="entry name" value="ACTIN-RELATED PROTEIN 2/3 COMPLEX SUBUNIT 1"/>
    <property type="match status" value="1"/>
</dbReference>
<evidence type="ECO:0000256" key="3">
    <source>
        <dbReference type="ARBA" id="ARBA00022490"/>
    </source>
</evidence>
<dbReference type="STRING" id="2903.R1EAR6"/>
<dbReference type="OMA" id="YVWEPSP"/>
<comment type="similarity">
    <text evidence="2">Belongs to the WD repeat ARPC1 family.</text>
</comment>
<evidence type="ECO:0000313" key="11">
    <source>
        <dbReference type="EnsemblProtists" id="EOD20111"/>
    </source>
</evidence>